<dbReference type="Pfam" id="PF01494">
    <property type="entry name" value="FAD_binding_3"/>
    <property type="match status" value="1"/>
</dbReference>
<evidence type="ECO:0000313" key="2">
    <source>
        <dbReference type="EMBL" id="PYE84823.1"/>
    </source>
</evidence>
<protein>
    <submittedName>
        <fullName evidence="2">Flavin-dependent dehydrogenase</fullName>
    </submittedName>
</protein>
<dbReference type="PANTHER" id="PTHR42685">
    <property type="entry name" value="GERANYLGERANYL DIPHOSPHATE REDUCTASE"/>
    <property type="match status" value="1"/>
</dbReference>
<dbReference type="RefSeq" id="WP_110813871.1">
    <property type="nucleotide sequence ID" value="NZ_QJTE01000002.1"/>
</dbReference>
<dbReference type="OrthoDB" id="5652862at2"/>
<dbReference type="InterPro" id="IPR002938">
    <property type="entry name" value="FAD-bd"/>
</dbReference>
<proteinExistence type="predicted"/>
<dbReference type="InterPro" id="IPR036188">
    <property type="entry name" value="FAD/NAD-bd_sf"/>
</dbReference>
<reference evidence="2 3" key="1">
    <citation type="submission" date="2018-06" db="EMBL/GenBank/DDBJ databases">
        <title>Genomic Encyclopedia of Type Strains, Phase III (KMG-III): the genomes of soil and plant-associated and newly described type strains.</title>
        <authorList>
            <person name="Whitman W."/>
        </authorList>
    </citation>
    <scope>NUCLEOTIDE SEQUENCE [LARGE SCALE GENOMIC DNA]</scope>
    <source>
        <strain evidence="2 3">CECT 9025</strain>
    </source>
</reference>
<dbReference type="Gene3D" id="3.50.50.60">
    <property type="entry name" value="FAD/NAD(P)-binding domain"/>
    <property type="match status" value="1"/>
</dbReference>
<gene>
    <name evidence="2" type="ORF">DFP88_102626</name>
</gene>
<dbReference type="Proteomes" id="UP000248311">
    <property type="component" value="Unassembled WGS sequence"/>
</dbReference>
<name>A0A318SSY2_9RHOB</name>
<dbReference type="EMBL" id="QJTE01000002">
    <property type="protein sequence ID" value="PYE84823.1"/>
    <property type="molecule type" value="Genomic_DNA"/>
</dbReference>
<organism evidence="2 3">
    <name type="scientific">Pseudoroseicyclus aestuarii</name>
    <dbReference type="NCBI Taxonomy" id="1795041"/>
    <lineage>
        <taxon>Bacteria</taxon>
        <taxon>Pseudomonadati</taxon>
        <taxon>Pseudomonadota</taxon>
        <taxon>Alphaproteobacteria</taxon>
        <taxon>Rhodobacterales</taxon>
        <taxon>Paracoccaceae</taxon>
        <taxon>Pseudoroseicyclus</taxon>
    </lineage>
</organism>
<evidence type="ECO:0000313" key="3">
    <source>
        <dbReference type="Proteomes" id="UP000248311"/>
    </source>
</evidence>
<dbReference type="PANTHER" id="PTHR42685:SF22">
    <property type="entry name" value="CONDITIONED MEDIUM FACTOR RECEPTOR 1"/>
    <property type="match status" value="1"/>
</dbReference>
<accession>A0A318SSY2</accession>
<sequence length="394" mass="41086">MADAIVIGGGPSGGAAAIALAAQGREVVLIEKAAFPRRKVCGEFLSATSLPVLADLGIGADWAAQAGPEVRRLALFAGRRTVEAPMPGGQGYGRALGRDVLDEMLLDRARALGVQVLQPERAERIAREGTMGVVTTASGAALRAPLIVAAHGSWERGGLPSHLPKQHAPGDLMGFKAHFHAARLAPDLMPLLAFRGGFGGMVWADAGRMSVSCCIRRDVLAEVRRPGEAAGETLERHLIAECRGVAEVLEGAQRIGPWLAAGPIRPGLRPGFEEGIFRVGNLAGEAHPVVAEGIAMAVQSGWMLARALEGAALEDPAALAAAGAAYERAWRRQFAGRIRAAALFSALTMHPSISAPLAGVVARAPWVLTQGARLSGKTRAIRPPRSGRVAGESF</sequence>
<dbReference type="GO" id="GO:0071949">
    <property type="term" value="F:FAD binding"/>
    <property type="evidence" value="ECO:0007669"/>
    <property type="project" value="InterPro"/>
</dbReference>
<comment type="caution">
    <text evidence="2">The sequence shown here is derived from an EMBL/GenBank/DDBJ whole genome shotgun (WGS) entry which is preliminary data.</text>
</comment>
<keyword evidence="3" id="KW-1185">Reference proteome</keyword>
<dbReference type="AlphaFoldDB" id="A0A318SSY2"/>
<dbReference type="SUPFAM" id="SSF51905">
    <property type="entry name" value="FAD/NAD(P)-binding domain"/>
    <property type="match status" value="1"/>
</dbReference>
<dbReference type="PRINTS" id="PR00411">
    <property type="entry name" value="PNDRDTASEI"/>
</dbReference>
<evidence type="ECO:0000259" key="1">
    <source>
        <dbReference type="Pfam" id="PF01494"/>
    </source>
</evidence>
<dbReference type="InterPro" id="IPR050407">
    <property type="entry name" value="Geranylgeranyl_reductase"/>
</dbReference>
<feature type="domain" description="FAD-binding" evidence="1">
    <location>
        <begin position="2"/>
        <end position="300"/>
    </location>
</feature>